<accession>M3JZP7</accession>
<feature type="compositionally biased region" description="Low complexity" evidence="7">
    <location>
        <begin position="523"/>
        <end position="534"/>
    </location>
</feature>
<feature type="region of interest" description="Disordered" evidence="7">
    <location>
        <begin position="523"/>
        <end position="552"/>
    </location>
</feature>
<evidence type="ECO:0000256" key="4">
    <source>
        <dbReference type="ARBA" id="ARBA00023242"/>
    </source>
</evidence>
<proteinExistence type="predicted"/>
<comment type="subcellular location">
    <subcellularLocation>
        <location evidence="1 5 6">Nucleus</location>
    </subcellularLocation>
</comment>
<feature type="compositionally biased region" description="Low complexity" evidence="7">
    <location>
        <begin position="376"/>
        <end position="395"/>
    </location>
</feature>
<evidence type="ECO:0000259" key="8">
    <source>
        <dbReference type="PROSITE" id="PS50071"/>
    </source>
</evidence>
<dbReference type="CDD" id="cd00086">
    <property type="entry name" value="homeodomain"/>
    <property type="match status" value="1"/>
</dbReference>
<dbReference type="GO" id="GO:0030154">
    <property type="term" value="P:cell differentiation"/>
    <property type="evidence" value="ECO:0007669"/>
    <property type="project" value="TreeGrafter"/>
</dbReference>
<evidence type="ECO:0000256" key="6">
    <source>
        <dbReference type="RuleBase" id="RU000682"/>
    </source>
</evidence>
<reference evidence="9 10" key="1">
    <citation type="submission" date="2013-02" db="EMBL/GenBank/DDBJ databases">
        <title>Genome sequence of Candida maltosa Xu316, a potential industrial strain for xylitol and ethanol production.</title>
        <authorList>
            <person name="Yu J."/>
            <person name="Wang Q."/>
            <person name="Geng X."/>
            <person name="Bao W."/>
            <person name="He P."/>
            <person name="Cai J."/>
        </authorList>
    </citation>
    <scope>NUCLEOTIDE SEQUENCE [LARGE SCALE GENOMIC DNA]</scope>
    <source>
        <strain evidence="10">Xu316</strain>
    </source>
</reference>
<dbReference type="GO" id="GO:0000981">
    <property type="term" value="F:DNA-binding transcription factor activity, RNA polymerase II-specific"/>
    <property type="evidence" value="ECO:0007669"/>
    <property type="project" value="InterPro"/>
</dbReference>
<organism evidence="9 10">
    <name type="scientific">Candida maltosa (strain Xu316)</name>
    <name type="common">Yeast</name>
    <dbReference type="NCBI Taxonomy" id="1245528"/>
    <lineage>
        <taxon>Eukaryota</taxon>
        <taxon>Fungi</taxon>
        <taxon>Dikarya</taxon>
        <taxon>Ascomycota</taxon>
        <taxon>Saccharomycotina</taxon>
        <taxon>Pichiomycetes</taxon>
        <taxon>Debaryomycetaceae</taxon>
        <taxon>Candida/Lodderomyces clade</taxon>
        <taxon>Candida</taxon>
    </lineage>
</organism>
<dbReference type="OMA" id="RIKTGFH"/>
<keyword evidence="4 5" id="KW-0539">Nucleus</keyword>
<evidence type="ECO:0000256" key="5">
    <source>
        <dbReference type="PROSITE-ProRule" id="PRU00108"/>
    </source>
</evidence>
<protein>
    <recommendedName>
        <fullName evidence="8">Homeobox domain-containing protein</fullName>
    </recommendedName>
</protein>
<dbReference type="PANTHER" id="PTHR24324">
    <property type="entry name" value="HOMEOBOX PROTEIN HHEX"/>
    <property type="match status" value="1"/>
</dbReference>
<dbReference type="HOGENOM" id="CLU_028430_0_0_1"/>
<feature type="region of interest" description="Disordered" evidence="7">
    <location>
        <begin position="372"/>
        <end position="402"/>
    </location>
</feature>
<dbReference type="Pfam" id="PF00046">
    <property type="entry name" value="Homeodomain"/>
    <property type="match status" value="1"/>
</dbReference>
<dbReference type="PROSITE" id="PS00027">
    <property type="entry name" value="HOMEOBOX_1"/>
    <property type="match status" value="1"/>
</dbReference>
<dbReference type="GO" id="GO:0005634">
    <property type="term" value="C:nucleus"/>
    <property type="evidence" value="ECO:0007669"/>
    <property type="project" value="UniProtKB-SubCell"/>
</dbReference>
<dbReference type="OrthoDB" id="6159439at2759"/>
<feature type="region of interest" description="Disordered" evidence="7">
    <location>
        <begin position="1"/>
        <end position="24"/>
    </location>
</feature>
<dbReference type="InterPro" id="IPR009057">
    <property type="entry name" value="Homeodomain-like_sf"/>
</dbReference>
<dbReference type="InterPro" id="IPR017970">
    <property type="entry name" value="Homeobox_CS"/>
</dbReference>
<keyword evidence="3 5" id="KW-0371">Homeobox</keyword>
<name>M3JZP7_CANMX</name>
<dbReference type="EMBL" id="AOGT01001337">
    <property type="protein sequence ID" value="EMG47909.1"/>
    <property type="molecule type" value="Genomic_DNA"/>
</dbReference>
<evidence type="ECO:0000256" key="1">
    <source>
        <dbReference type="ARBA" id="ARBA00004123"/>
    </source>
</evidence>
<evidence type="ECO:0000313" key="10">
    <source>
        <dbReference type="Proteomes" id="UP000011777"/>
    </source>
</evidence>
<keyword evidence="10" id="KW-1185">Reference proteome</keyword>
<evidence type="ECO:0000313" key="9">
    <source>
        <dbReference type="EMBL" id="EMG47909.1"/>
    </source>
</evidence>
<dbReference type="Proteomes" id="UP000011777">
    <property type="component" value="Unassembled WGS sequence"/>
</dbReference>
<dbReference type="InterPro" id="IPR001356">
    <property type="entry name" value="HD"/>
</dbReference>
<dbReference type="PROSITE" id="PS50071">
    <property type="entry name" value="HOMEOBOX_2"/>
    <property type="match status" value="1"/>
</dbReference>
<dbReference type="GO" id="GO:0000978">
    <property type="term" value="F:RNA polymerase II cis-regulatory region sequence-specific DNA binding"/>
    <property type="evidence" value="ECO:0007669"/>
    <property type="project" value="TreeGrafter"/>
</dbReference>
<evidence type="ECO:0000256" key="3">
    <source>
        <dbReference type="ARBA" id="ARBA00023155"/>
    </source>
</evidence>
<dbReference type="SMART" id="SM00389">
    <property type="entry name" value="HOX"/>
    <property type="match status" value="1"/>
</dbReference>
<dbReference type="InterPro" id="IPR051000">
    <property type="entry name" value="Homeobox_DNA-bind_prot"/>
</dbReference>
<evidence type="ECO:0000256" key="7">
    <source>
        <dbReference type="SAM" id="MobiDB-lite"/>
    </source>
</evidence>
<dbReference type="STRING" id="1245528.M3JZP7"/>
<keyword evidence="2 5" id="KW-0238">DNA-binding</keyword>
<evidence type="ECO:0000256" key="2">
    <source>
        <dbReference type="ARBA" id="ARBA00023125"/>
    </source>
</evidence>
<feature type="DNA-binding region" description="Homeobox" evidence="5">
    <location>
        <begin position="22"/>
        <end position="81"/>
    </location>
</feature>
<sequence>MSPDEYLSPNIHQHHNSNGNTTTQKRIRATGEALEFLINEFEKNPNPTPEHRKYISEKSMMNEKAVRIWFQNRRAKQRKFERQQLKQQSGSITSTTTTTNDFGRKLFTTNSLRLPIELNDKYCFINCSSLSVGSWQRIKTGFHNELLLKSQLINLSPFIINKVMENVDLLIILSKRNNELNYFFSAISNNSKILFRIFYPLNSISKCSIFKNNYPPSTNNNMDDNSSEIRLNLCFQPRFSVYFFNDSNNATPNQWSICDDFSEGQQVSQAYTKIDLENSIAIDSIPHVLVGSTENLQYLSQFIMQYQQNQQQQLQLQQQPSVSIPTNTINTNQLDLQFNDITPNNNNNNNDLQSIFDQSIATPSTFTPQQFQSIPTHNNNSNSTSTITTGNTNFNESPFSMTSANNQFYESEISNSPQSLKKFTSNNNNNVNSQVNGAAEDSLFAGITRFNTTETSPVEDILFSDNIIFENNESYTHVKSTSMEGTITDTLTFTNNNMNTVTNNNNNNNIDEFSNFGDFEEFGGNNNNNNNNNGNGNGSNGHNLDSFIDFGN</sequence>
<dbReference type="Gene3D" id="1.10.10.60">
    <property type="entry name" value="Homeodomain-like"/>
    <property type="match status" value="1"/>
</dbReference>
<dbReference type="PANTHER" id="PTHR24324:SF5">
    <property type="entry name" value="HEMATOPOIETICALLY-EXPRESSED HOMEOBOX PROTEIN HHEX"/>
    <property type="match status" value="1"/>
</dbReference>
<dbReference type="eggNOG" id="KOG0486">
    <property type="taxonomic scope" value="Eukaryota"/>
</dbReference>
<comment type="caution">
    <text evidence="9">The sequence shown here is derived from an EMBL/GenBank/DDBJ whole genome shotgun (WGS) entry which is preliminary data.</text>
</comment>
<dbReference type="SUPFAM" id="SSF46689">
    <property type="entry name" value="Homeodomain-like"/>
    <property type="match status" value="1"/>
</dbReference>
<feature type="domain" description="Homeobox" evidence="8">
    <location>
        <begin position="20"/>
        <end position="80"/>
    </location>
</feature>
<dbReference type="AlphaFoldDB" id="M3JZP7"/>
<gene>
    <name evidence="9" type="ORF">G210_1625</name>
</gene>